<name>A0A7M1LGU4_9BACT</name>
<evidence type="ECO:0000313" key="3">
    <source>
        <dbReference type="EMBL" id="QOQ86715.1"/>
    </source>
</evidence>
<proteinExistence type="predicted"/>
<dbReference type="Proteomes" id="UP000594749">
    <property type="component" value="Chromosome"/>
</dbReference>
<dbReference type="AlphaFoldDB" id="A0A7M1LGU4"/>
<accession>A0A7M1LGU4</accession>
<dbReference type="NCBIfam" id="NF037970">
    <property type="entry name" value="vanZ_1"/>
    <property type="match status" value="1"/>
</dbReference>
<evidence type="ECO:0000259" key="2">
    <source>
        <dbReference type="Pfam" id="PF04892"/>
    </source>
</evidence>
<sequence>MRYLSRVLFFIALLGVEYLSFTPKNIAIIQNSWDKFNHFVAFFALTFLLNLGFNLKFKTKIIILLVIAFQIEIVQSFLDFREFSLLDIVADMVGVGFGIIGYKIYKKALNGKI</sequence>
<keyword evidence="1" id="KW-1133">Transmembrane helix</keyword>
<dbReference type="PANTHER" id="PTHR28008:SF1">
    <property type="entry name" value="DOMAIN PROTEIN, PUTATIVE (AFU_ORTHOLOGUE AFUA_3G10980)-RELATED"/>
    <property type="match status" value="1"/>
</dbReference>
<gene>
    <name evidence="3" type="primary">vanZ</name>
    <name evidence="3" type="ORF">IMC76_05660</name>
</gene>
<feature type="transmembrane region" description="Helical" evidence="1">
    <location>
        <begin position="61"/>
        <end position="78"/>
    </location>
</feature>
<feature type="transmembrane region" description="Helical" evidence="1">
    <location>
        <begin position="84"/>
        <end position="105"/>
    </location>
</feature>
<dbReference type="EMBL" id="CP063078">
    <property type="protein sequence ID" value="QOQ86715.1"/>
    <property type="molecule type" value="Genomic_DNA"/>
</dbReference>
<keyword evidence="1" id="KW-0812">Transmembrane</keyword>
<dbReference type="InterPro" id="IPR006976">
    <property type="entry name" value="VanZ-like"/>
</dbReference>
<keyword evidence="1" id="KW-0472">Membrane</keyword>
<protein>
    <submittedName>
        <fullName evidence="3">VanZ family protein</fullName>
    </submittedName>
</protein>
<dbReference type="Pfam" id="PF04892">
    <property type="entry name" value="VanZ"/>
    <property type="match status" value="1"/>
</dbReference>
<organism evidence="3 4">
    <name type="scientific">Campylobacter corcagiensis</name>
    <dbReference type="NCBI Taxonomy" id="1448857"/>
    <lineage>
        <taxon>Bacteria</taxon>
        <taxon>Pseudomonadati</taxon>
        <taxon>Campylobacterota</taxon>
        <taxon>Epsilonproteobacteria</taxon>
        <taxon>Campylobacterales</taxon>
        <taxon>Campylobacteraceae</taxon>
        <taxon>Campylobacter</taxon>
    </lineage>
</organism>
<keyword evidence="4" id="KW-1185">Reference proteome</keyword>
<dbReference type="RefSeq" id="WP_034971782.1">
    <property type="nucleotide sequence ID" value="NZ_CP053842.1"/>
</dbReference>
<feature type="transmembrane region" description="Helical" evidence="1">
    <location>
        <begin position="35"/>
        <end position="54"/>
    </location>
</feature>
<evidence type="ECO:0000256" key="1">
    <source>
        <dbReference type="SAM" id="Phobius"/>
    </source>
</evidence>
<dbReference type="PANTHER" id="PTHR28008">
    <property type="entry name" value="DOMAIN PROTEIN, PUTATIVE (AFU_ORTHOLOGUE AFUA_3G10980)-RELATED"/>
    <property type="match status" value="1"/>
</dbReference>
<dbReference type="OrthoDB" id="5356065at2"/>
<reference evidence="3 4" key="1">
    <citation type="submission" date="2020-10" db="EMBL/GenBank/DDBJ databases">
        <title>Campylobacter and Helicobacter PacBio genomes.</title>
        <authorList>
            <person name="Lane C."/>
        </authorList>
    </citation>
    <scope>NUCLEOTIDE SEQUENCE [LARGE SCALE GENOMIC DNA]</scope>
    <source>
        <strain evidence="3 4">2016D-0077</strain>
    </source>
</reference>
<evidence type="ECO:0000313" key="4">
    <source>
        <dbReference type="Proteomes" id="UP000594749"/>
    </source>
</evidence>
<feature type="domain" description="VanZ-like" evidence="2">
    <location>
        <begin position="31"/>
        <end position="104"/>
    </location>
</feature>